<dbReference type="PANTHER" id="PTHR11487:SF0">
    <property type="entry name" value="S-ACYL FATTY ACID SYNTHASE THIOESTERASE, MEDIUM CHAIN"/>
    <property type="match status" value="1"/>
</dbReference>
<keyword evidence="6" id="KW-1185">Reference proteome</keyword>
<organism evidence="5 6">
    <name type="scientific">Nocardia amikacinitolerans</name>
    <dbReference type="NCBI Taxonomy" id="756689"/>
    <lineage>
        <taxon>Bacteria</taxon>
        <taxon>Bacillati</taxon>
        <taxon>Actinomycetota</taxon>
        <taxon>Actinomycetes</taxon>
        <taxon>Mycobacteriales</taxon>
        <taxon>Nocardiaceae</taxon>
        <taxon>Nocardia</taxon>
    </lineage>
</organism>
<evidence type="ECO:0000259" key="4">
    <source>
        <dbReference type="Pfam" id="PF00975"/>
    </source>
</evidence>
<dbReference type="AlphaFoldDB" id="A0A285L4P1"/>
<dbReference type="InterPro" id="IPR029058">
    <property type="entry name" value="AB_hydrolase_fold"/>
</dbReference>
<dbReference type="InterPro" id="IPR001031">
    <property type="entry name" value="Thioesterase"/>
</dbReference>
<accession>A0A285L4P1</accession>
<gene>
    <name evidence="5" type="ORF">SAMN04244553_1764</name>
</gene>
<evidence type="ECO:0000313" key="5">
    <source>
        <dbReference type="EMBL" id="SNY79919.1"/>
    </source>
</evidence>
<dbReference type="STRING" id="1379680.GCA_001612615_01296"/>
<evidence type="ECO:0000256" key="2">
    <source>
        <dbReference type="ARBA" id="ARBA00015007"/>
    </source>
</evidence>
<dbReference type="InterPro" id="IPR012223">
    <property type="entry name" value="TEII"/>
</dbReference>
<evidence type="ECO:0000256" key="3">
    <source>
        <dbReference type="ARBA" id="ARBA00024293"/>
    </source>
</evidence>
<dbReference type="GO" id="GO:0008610">
    <property type="term" value="P:lipid biosynthetic process"/>
    <property type="evidence" value="ECO:0007669"/>
    <property type="project" value="TreeGrafter"/>
</dbReference>
<dbReference type="OrthoDB" id="8480037at2"/>
<reference evidence="5 6" key="1">
    <citation type="submission" date="2017-09" db="EMBL/GenBank/DDBJ databases">
        <authorList>
            <person name="Ehlers B."/>
            <person name="Leendertz F.H."/>
        </authorList>
    </citation>
    <scope>NUCLEOTIDE SEQUENCE [LARGE SCALE GENOMIC DNA]</scope>
    <source>
        <strain evidence="5 6">DSM 45537</strain>
    </source>
</reference>
<dbReference type="SUPFAM" id="SSF53474">
    <property type="entry name" value="alpha/beta-Hydrolases"/>
    <property type="match status" value="1"/>
</dbReference>
<dbReference type="Gene3D" id="3.40.50.1820">
    <property type="entry name" value="alpha/beta hydrolase"/>
    <property type="match status" value="1"/>
</dbReference>
<name>A0A285L4P1_9NOCA</name>
<feature type="domain" description="Thioesterase" evidence="4">
    <location>
        <begin position="38"/>
        <end position="259"/>
    </location>
</feature>
<dbReference type="Pfam" id="PF00975">
    <property type="entry name" value="Thioesterase"/>
    <property type="match status" value="1"/>
</dbReference>
<sequence length="271" mass="29853">MNERQRGGVVSVSAKAPLSNGHRGVLTCPRPQANPAIRLVCFAHSGGNPRMFQPWVDQLAPEIELWWVTLPGRGPRWREPHARVWEPLVADIAEAVVAHVPRPVALFGHSLGALLAFDVALRLSDAGLPPEHLFVSARAHPRRQFTLDLPEDDTELLRLVDRVYRGVPEAILDSPELAEHFAPTLRADLMLGADYRYRGAGTLSVPITALGGVDDPMTPTEELAAWQDRTTATARWRQFPGGHFYLDESEAGVLRTIRRALAAPMGKGAER</sequence>
<dbReference type="EMBL" id="OBEG01000001">
    <property type="protein sequence ID" value="SNY79919.1"/>
    <property type="molecule type" value="Genomic_DNA"/>
</dbReference>
<dbReference type="RefSeq" id="WP_097244356.1">
    <property type="nucleotide sequence ID" value="NZ_JAMTCV010000006.1"/>
</dbReference>
<evidence type="ECO:0000313" key="6">
    <source>
        <dbReference type="Proteomes" id="UP000219565"/>
    </source>
</evidence>
<dbReference type="Proteomes" id="UP000219565">
    <property type="component" value="Unassembled WGS sequence"/>
</dbReference>
<evidence type="ECO:0000256" key="1">
    <source>
        <dbReference type="ARBA" id="ARBA00007169"/>
    </source>
</evidence>
<comment type="catalytic activity">
    <reaction evidence="3">
        <text>a fatty acyl-CoA + H2O = a fatty acid + CoA + H(+)</text>
        <dbReference type="Rhea" id="RHEA:16781"/>
        <dbReference type="ChEBI" id="CHEBI:15377"/>
        <dbReference type="ChEBI" id="CHEBI:15378"/>
        <dbReference type="ChEBI" id="CHEBI:28868"/>
        <dbReference type="ChEBI" id="CHEBI:57287"/>
        <dbReference type="ChEBI" id="CHEBI:77636"/>
    </reaction>
</comment>
<comment type="similarity">
    <text evidence="1">Belongs to the thioesterase family.</text>
</comment>
<protein>
    <recommendedName>
        <fullName evidence="2">Thioesterase TesA</fullName>
    </recommendedName>
</protein>
<dbReference type="PANTHER" id="PTHR11487">
    <property type="entry name" value="THIOESTERASE"/>
    <property type="match status" value="1"/>
</dbReference>
<proteinExistence type="inferred from homology"/>